<dbReference type="PANTHER" id="PTHR24351">
    <property type="entry name" value="RIBOSOMAL PROTEIN S6 KINASE"/>
    <property type="match status" value="1"/>
</dbReference>
<evidence type="ECO:0000313" key="10">
    <source>
        <dbReference type="WBParaSite" id="maker-uti_cns_0006145-snap-gene-0.6-mRNA-1"/>
    </source>
</evidence>
<feature type="region of interest" description="Disordered" evidence="6">
    <location>
        <begin position="2833"/>
        <end position="2856"/>
    </location>
</feature>
<evidence type="ECO:0000256" key="7">
    <source>
        <dbReference type="SAM" id="Phobius"/>
    </source>
</evidence>
<dbReference type="PROSITE" id="PS50011">
    <property type="entry name" value="PROTEIN_KINASE_DOM"/>
    <property type="match status" value="1"/>
</dbReference>
<feature type="region of interest" description="Disordered" evidence="6">
    <location>
        <begin position="3884"/>
        <end position="3974"/>
    </location>
</feature>
<dbReference type="Gene3D" id="1.10.510.10">
    <property type="entry name" value="Transferase(Phosphotransferase) domain 1"/>
    <property type="match status" value="1"/>
</dbReference>
<dbReference type="SMART" id="SM00220">
    <property type="entry name" value="S_TKc"/>
    <property type="match status" value="1"/>
</dbReference>
<feature type="compositionally biased region" description="Polar residues" evidence="6">
    <location>
        <begin position="3000"/>
        <end position="3026"/>
    </location>
</feature>
<keyword evidence="5" id="KW-0067">ATP-binding</keyword>
<feature type="compositionally biased region" description="Low complexity" evidence="6">
    <location>
        <begin position="344"/>
        <end position="365"/>
    </location>
</feature>
<feature type="compositionally biased region" description="Basic residues" evidence="6">
    <location>
        <begin position="3914"/>
        <end position="3926"/>
    </location>
</feature>
<feature type="compositionally biased region" description="Low complexity" evidence="6">
    <location>
        <begin position="3931"/>
        <end position="3960"/>
    </location>
</feature>
<dbReference type="CDD" id="cd05123">
    <property type="entry name" value="STKc_AGC"/>
    <property type="match status" value="1"/>
</dbReference>
<feature type="region of interest" description="Disordered" evidence="6">
    <location>
        <begin position="2998"/>
        <end position="3036"/>
    </location>
</feature>
<dbReference type="SUPFAM" id="SSF56112">
    <property type="entry name" value="Protein kinase-like (PK-like)"/>
    <property type="match status" value="1"/>
</dbReference>
<evidence type="ECO:0000256" key="5">
    <source>
        <dbReference type="ARBA" id="ARBA00022840"/>
    </source>
</evidence>
<feature type="region of interest" description="Disordered" evidence="6">
    <location>
        <begin position="316"/>
        <end position="365"/>
    </location>
</feature>
<dbReference type="WBParaSite" id="maker-uti_cns_0006145-snap-gene-0.6-mRNA-1">
    <property type="protein sequence ID" value="maker-uti_cns_0006145-snap-gene-0.6-mRNA-1"/>
    <property type="gene ID" value="maker-uti_cns_0006145-snap-gene-0.6"/>
</dbReference>
<dbReference type="InterPro" id="IPR000719">
    <property type="entry name" value="Prot_kinase_dom"/>
</dbReference>
<feature type="transmembrane region" description="Helical" evidence="7">
    <location>
        <begin position="3135"/>
        <end position="3156"/>
    </location>
</feature>
<feature type="domain" description="Protein kinase" evidence="8">
    <location>
        <begin position="3593"/>
        <end position="3849"/>
    </location>
</feature>
<dbReference type="Pfam" id="PF10712">
    <property type="entry name" value="NAD-GH"/>
    <property type="match status" value="1"/>
</dbReference>
<evidence type="ECO:0000256" key="1">
    <source>
        <dbReference type="ARBA" id="ARBA00022527"/>
    </source>
</evidence>
<keyword evidence="1" id="KW-0723">Serine/threonine-protein kinase</keyword>
<keyword evidence="3" id="KW-0547">Nucleotide-binding</keyword>
<accession>A0A1I8HHL2</accession>
<evidence type="ECO:0000256" key="3">
    <source>
        <dbReference type="ARBA" id="ARBA00022741"/>
    </source>
</evidence>
<keyword evidence="2" id="KW-0808">Transferase</keyword>
<evidence type="ECO:0000256" key="4">
    <source>
        <dbReference type="ARBA" id="ARBA00022777"/>
    </source>
</evidence>
<proteinExistence type="predicted"/>
<keyword evidence="7" id="KW-1133">Transmembrane helix</keyword>
<sequence length="3974" mass="433140">ILLLTLRLFLLGLHPVQLAAELFGRFALVVNLQIFVWRFKFFYFYSLEKLTSLVAPKKIDELEFSAIEAAIQSYLQPKKRITIAERTRFYTIQQQHDEFSSGLPLAPKKGRPTLQIRFAERGRKPRREVMQIKELSVEEIVDFVAQIKQVKEFVSKQASTPFTTSPPKETVSEIHLGSLATKNNFTTRKIGPRTRQWGYCGQVHVAGKCPAFASVCRSSRPRQLHNVEELSNADTPQPDNTSLLHLGDADTIHAIDSTLENIVINVSTFNQGERVLYQPTSDVPPSTVEYVMNRGRNTAFVLDGSELRLASDNQLAPLPHDDEESMAGDPADTEAGNPSDNSTQGAQEQEAAERASLTRSLPSVSSCSSSVATRASRAAAPALARLTLSCSSSIPPRPPPIDEGASPSGASPRPERSGSSQLCAPARPDRPARTPVPDAAAPTLSDRQAAAAARCPCGAAASPLPLLELHLHFVQLGLQSQFAPLESVRTLAGIVFAGQQLLQFARLSRSTALGLSRAGLQFSVALVEFLMPPLQLHQLLAQRLLGVLQVIEFAGHLPPALLHLVSPAGESLAVTPQFASLLLEFADHFGVLGCFAFQFDCLSLQGGGLPLQLLTAGLGLGVRLRELRAPFPQTPELIIQARQYCTQARTHTHAHTGSSFCLVSSSNAASSSRRCTSRPEAAFSALISLASASSSRAWLVSASFLARSARSACSRRLASLSCSRASTSSRRCSKAFRFRSLSCLAAPRDLASAARPVASVSNCCRAFSEVCLARRPASSCSCSSTIARAWRCLASASWVSLAACSASRAVFSASISSLRRRLSSCWTFSSLRSRFCFSARSLRVTKNNTKIKLGQLKVSPSGPFNIQILEQLAVFNLKIAGRLLGQAARCRLLAGALGLLLRLTAGRLLEFLGALGQLRFQTPFGSFEVLKKTQGQLVKQPSSNLLATSLTCRESFSCCRRSSSSLMMLSCLAFSLASVRPRSSSSARSELISDSCSSSERFSTASLCDWSSRLAVRDSSSPRLQTCAFCLASSDASSCSSVSASSCCPARRSLSSRPHLAYSSSSCRRSSSSRAESSADLALNFSLASSASARLSRSRCSSSRIAQLRIGLLVVGQLGSGPVPGLAQLTDLGVLGLHHLLLASHLRARRTRRDRQKYITHLKQRPDFGVEAPPGPVAQSQIGGAIALDNPASVGLLDAFLAGSAGQEAAGASLQCAAGQAVEITKGAHIPGKTHLKADNIFGQSFVPLLLKEGDYPGPEEHFALANTIRMPSSTPLQRSCSSTSTLSKRPARFSWFGMMQRTKLGDVLFNTDISLASCSLYSWPTVLNMPFLIDGWLQVQTKVDEFPFDALFLVLLLFQDEHRVVKQLLQLLVSVVNAQLFETIQLEYFKAGNVQDANKPAEQPLVDGLGDGFNGEHCLFLALRFVNKLAAYANARPEEGAYEIVDLQAEQVAGLLGHWPGRMLAWSAFLSCLNTIEPNCRTALMTRNMAAIFLLQSQHKSNHVTVPAAITAQVQSRYSSGCNYSTILITLQFRLQSQHKSNHVTAPAAITAQVQSRYSSCCNHSTSPITLQFLLQSQHKSNHVTVPVAITAQVQSRYSSCCNHSTSPITLQFLLQSQHKSNHVTVPVAITAQVQSRYSSGCNHSTSPITLQFLLQSQHKFNHVTVPVAITAQVQSRYSSCCNHSTSPITLQFLLQSQHKSNHREKRLSVLGYADDLALLSSSVGGAQRQIDRLVEVASIVGLVVNTLKTEVLTVPADIPADLTCRGADGQTTRLARCQRFTYLGGLVPHVEEDLRRRRGLAWAAFRSIRAVLQSEALPDRQRARLWQAVVETVLLYNAETWTLTATLERQLDSAHSGLLRAAFRADESVGTEALYDRAKLQRPSTILRRRRLQLAGHVIRAEGCCPQPVQDVLLLTLQGPFRRGQARTRRYVDCLLCDAGAPDTANGADFLVSQAFRHHPDAVGSFNRCHLLKVPTASDQRIVGSLLVLEGERLELVAGRQALAVPLVLLAELLRIPHHPVDLVLREAALVVRDRDLLLLAGALVFRRHHQDSVGVNVEGHLDLRDSARRWRDPVQVEPAQQVVVSGERSLALEHLHRDAALVVRVGGERLRRLGRDAAVPLDNLGHHPAGGLDAERQRRHIQQQQVVDLVVLHASQHRSLHGSSATASSGLIDLFSVRPPMNSCSNFCTLGIRVDPPTSTISLMLLLSILASLSARSTGSIVWRNRSAHSSSNRALRVNLDARLCRAAQRSLRSLSRSPKASHSPSVAAHVLAVLALELLHQVLNQTMIKVLAAEVGVAGGCAHLEHAALRHCQDGHVERAASQVKDENVLLTLQVLVQTVGQCRSSRLVHDAQHVQSGNRPGILRCLSLTVVERRRHVLQIEGNRECGEYNDNVLNIVKQQLGTIHGHTTPNLFFSQNVNWQLRGKKIVWIQLQAAKKQRDAILEQTDALLTLSLEHIPGGSFASKQHDEHLLLFTQLASEPLANRAQLSDLLALVPHRRVLGRALLTAAAPSPSSKCFNFLFVQLINLRLSLVRIRAQRAGHLALEIVDSLSSCCISLAVSSLCSSCSCSIRCAVAWRYLSPLSDESASCASTPCLAFLSSSSSFCAVPSIFSSLSTCSLSSFSRAAASCSFFSSSCSRCCSRVSLKASLVGLLDDVDWMLDWRWCCGVCWPLVMGGRLPVLLLCCFSTALNASPWTLKLLCTAQRLLLLLLLLWLLPFWQLRLSRHHEADVFAHCPSYGSMDYLCLLFEFKSDNKTFSVINLVAEKWGVYSDIQYVCSAALCGPPWLQFHLGEANLAGGEFVKHEGIKMSGSYLYMNAGQAEVSLRAKNTHPSSNRQQSKKHRQDRARPRSVISQRFSQVYDMAVDHRPPCLQKGAVTPALWLVCQTILVALFAVCCVFLLNNRGLKDGRISASSAMSMEKVTFWNPSPSVPVDTSAKVNGQSWISCIETVFGLYTHCTIFGTRYLRLNRDSTKMATGGVGHLWQTGEYINRSPEASDNSREASFTNQFSSDGGSTSGYLQPNPVRPPVGQQHVNRKIATIATTSGAGSLPAVQPLHFTSIQSPNPRRPNNPHSSRDNAEPSPPTLPERDPREEATAAAMEQAMVRRPNQLGRIRQSLAETLNSSACRLASTLSAQLLLTLLLVGYYLAWCSCNSKSYRLQAAGEWSYLLQKARLSNSLIGFNRTSLFATVKSKGDYRIASKICFSISTGTVKFGIWINNSDEIDYCRIGALTAGSAVHECCSLFGIRSLEAGETVAVLMQPADSSSVKLVCQPSMTSFSLEKRQARGRSGRSAGPVSSVVFGGEDGGSLGGPEEPDEPWDVLGPANVVQGRVGSEVVEPVLVEGRAVADEVLGVFVLKVAERAEFAPAGTSEETVPGKATVTCEGHSESADIFSILVQKDSPQLKGRIGHCCTRLAAVGDTIPSAQVQDVRPVVNLTINDCGGDGGQGHGAKERAGTPRLSEGVGELTSRSRDASFVLVVMGNRQGVVYERGGAREHSFASLHRLRQSSFRRIRRWASRLSFRSHSGRAASSGLGVARADGVDADELSKWPVPFIESLFLPEFPVRPGPHELGELEVSLEASEEDPGVLDVISAGAFGNVLKVRSEDDKQLYALKVIDKARLLSQGHGVVRQSKDEVGVQLAIGYSTFVAALQCHWQTRKRLYLLLQFLPNGELFADWRRHGRYSEPLARFYVAELACCLDFLHSRGVIFRDLKLENVVLDAAGHPVLVDFGLCKWLKRGQNTRTICGTLTYAAPEMLNGQPYDHSVDWWSLGILFYALVCGKFPLHGARSHRQMAQMIRGHEYETPGRLSWQCRYTVEQLLQKNPRRRLASLPDLAQSPFYAELGAGCETSATPAGGKLFEALAARRLDPAAFATEDDRRLRFAPQKRPPAGSSNGQRKQQQQQKQQKRRRSRRRQKRRQADGEATASTASSSESAASSGSEAGDGSDRGSSFESVRLPAAYRQSQ</sequence>
<reference evidence="10" key="1">
    <citation type="submission" date="2016-11" db="UniProtKB">
        <authorList>
            <consortium name="WormBaseParasite"/>
        </authorList>
    </citation>
    <scope>IDENTIFICATION</scope>
</reference>
<evidence type="ECO:0000313" key="9">
    <source>
        <dbReference type="Proteomes" id="UP000095280"/>
    </source>
</evidence>
<feature type="compositionally biased region" description="Low complexity" evidence="6">
    <location>
        <begin position="3297"/>
        <end position="3309"/>
    </location>
</feature>
<keyword evidence="7" id="KW-0812">Transmembrane</keyword>
<name>A0A1I8HHL2_9PLAT</name>
<organism evidence="9 10">
    <name type="scientific">Macrostomum lignano</name>
    <dbReference type="NCBI Taxonomy" id="282301"/>
    <lineage>
        <taxon>Eukaryota</taxon>
        <taxon>Metazoa</taxon>
        <taxon>Spiralia</taxon>
        <taxon>Lophotrochozoa</taxon>
        <taxon>Platyhelminthes</taxon>
        <taxon>Rhabditophora</taxon>
        <taxon>Macrostomorpha</taxon>
        <taxon>Macrostomida</taxon>
        <taxon>Macrostomidae</taxon>
        <taxon>Macrostomum</taxon>
    </lineage>
</organism>
<feature type="region of interest" description="Disordered" evidence="6">
    <location>
        <begin position="3449"/>
        <end position="3472"/>
    </location>
</feature>
<dbReference type="InterPro" id="IPR019651">
    <property type="entry name" value="Glutamate_DH_NAD-spec"/>
</dbReference>
<feature type="compositionally biased region" description="Low complexity" evidence="6">
    <location>
        <begin position="433"/>
        <end position="445"/>
    </location>
</feature>
<protein>
    <submittedName>
        <fullName evidence="10">Protein kinase domain-containing protein</fullName>
    </submittedName>
</protein>
<dbReference type="GO" id="GO:0004674">
    <property type="term" value="F:protein serine/threonine kinase activity"/>
    <property type="evidence" value="ECO:0007669"/>
    <property type="project" value="UniProtKB-KW"/>
</dbReference>
<evidence type="ECO:0000256" key="6">
    <source>
        <dbReference type="SAM" id="MobiDB-lite"/>
    </source>
</evidence>
<feature type="transmembrane region" description="Helical" evidence="7">
    <location>
        <begin position="2886"/>
        <end position="2907"/>
    </location>
</feature>
<keyword evidence="9" id="KW-1185">Reference proteome</keyword>
<keyword evidence="7" id="KW-0472">Membrane</keyword>
<feature type="region of interest" description="Disordered" evidence="6">
    <location>
        <begin position="3288"/>
        <end position="3326"/>
    </location>
</feature>
<evidence type="ECO:0000256" key="2">
    <source>
        <dbReference type="ARBA" id="ARBA00022679"/>
    </source>
</evidence>
<dbReference type="InterPro" id="IPR011009">
    <property type="entry name" value="Kinase-like_dom_sf"/>
</dbReference>
<dbReference type="InterPro" id="IPR045270">
    <property type="entry name" value="STKc_AGC"/>
</dbReference>
<feature type="region of interest" description="Disordered" evidence="6">
    <location>
        <begin position="3065"/>
        <end position="3103"/>
    </location>
</feature>
<dbReference type="Proteomes" id="UP000095280">
    <property type="component" value="Unplaced"/>
</dbReference>
<dbReference type="Gene3D" id="3.30.200.20">
    <property type="entry name" value="Phosphorylase Kinase, domain 1"/>
    <property type="match status" value="1"/>
</dbReference>
<keyword evidence="4" id="KW-0418">Kinase</keyword>
<feature type="region of interest" description="Disordered" evidence="6">
    <location>
        <begin position="390"/>
        <end position="445"/>
    </location>
</feature>
<dbReference type="Pfam" id="PF00069">
    <property type="entry name" value="Pkinase"/>
    <property type="match status" value="1"/>
</dbReference>
<dbReference type="GO" id="GO:0005524">
    <property type="term" value="F:ATP binding"/>
    <property type="evidence" value="ECO:0007669"/>
    <property type="project" value="UniProtKB-KW"/>
</dbReference>
<evidence type="ECO:0000259" key="8">
    <source>
        <dbReference type="PROSITE" id="PS50011"/>
    </source>
</evidence>